<keyword evidence="2" id="KW-1133">Transmembrane helix</keyword>
<keyword evidence="4" id="KW-1185">Reference proteome</keyword>
<feature type="region of interest" description="Disordered" evidence="1">
    <location>
        <begin position="188"/>
        <end position="212"/>
    </location>
</feature>
<feature type="transmembrane region" description="Helical" evidence="2">
    <location>
        <begin position="57"/>
        <end position="84"/>
    </location>
</feature>
<name>A0A939PMF1_9ACTN</name>
<feature type="transmembrane region" description="Helical" evidence="2">
    <location>
        <begin position="216"/>
        <end position="242"/>
    </location>
</feature>
<dbReference type="EMBL" id="JAGEOJ010000031">
    <property type="protein sequence ID" value="MBO2454985.1"/>
    <property type="molecule type" value="Genomic_DNA"/>
</dbReference>
<proteinExistence type="predicted"/>
<feature type="transmembrane region" description="Helical" evidence="2">
    <location>
        <begin position="254"/>
        <end position="275"/>
    </location>
</feature>
<dbReference type="Proteomes" id="UP000669179">
    <property type="component" value="Unassembled WGS sequence"/>
</dbReference>
<comment type="caution">
    <text evidence="3">The sequence shown here is derived from an EMBL/GenBank/DDBJ whole genome shotgun (WGS) entry which is preliminary data.</text>
</comment>
<dbReference type="RefSeq" id="WP_208263215.1">
    <property type="nucleotide sequence ID" value="NZ_JAGEOJ010000031.1"/>
</dbReference>
<evidence type="ECO:0000256" key="1">
    <source>
        <dbReference type="SAM" id="MobiDB-lite"/>
    </source>
</evidence>
<keyword evidence="2" id="KW-0472">Membrane</keyword>
<dbReference type="Pfam" id="PF13803">
    <property type="entry name" value="DUF4184"/>
    <property type="match status" value="1"/>
</dbReference>
<keyword evidence="2" id="KW-0812">Transmembrane</keyword>
<feature type="compositionally biased region" description="Basic and acidic residues" evidence="1">
    <location>
        <begin position="192"/>
        <end position="201"/>
    </location>
</feature>
<dbReference type="InterPro" id="IPR025238">
    <property type="entry name" value="DUF4184"/>
</dbReference>
<sequence>MPFTLSHPAAVIPFCRGRLVPSALVIGSMAPDAPYFLGMADLRGITHEPLGLVTVDLALGIVLFVGFHALWKPGLLALAPAWAYARLKGPAAGFRLRMAGWVPVSILIGAITHLFWDGFTHLHHSFAGQLPWLVTTSWGGLELFRWLQYASGVGGVAVIAWWAVRWFRTAPVLPEEAVAGDCGEADTPVQEMQRHDGDRSVSVEGGEDGDRSGEQVGVAVGSLFALVGATCLGAALGSVVLINQEGPRTFHVTLVNAVEGAIAGMALALTVSGCVDRVRRTRLNA</sequence>
<gene>
    <name evidence="3" type="ORF">J4573_48415</name>
</gene>
<reference evidence="3" key="1">
    <citation type="submission" date="2021-03" db="EMBL/GenBank/DDBJ databases">
        <authorList>
            <person name="Kanchanasin P."/>
            <person name="Saeng-In P."/>
            <person name="Phongsopitanun W."/>
            <person name="Yuki M."/>
            <person name="Kudo T."/>
            <person name="Ohkuma M."/>
            <person name="Tanasupawat S."/>
        </authorList>
    </citation>
    <scope>NUCLEOTIDE SEQUENCE</scope>
    <source>
        <strain evidence="3">GKU 128</strain>
    </source>
</reference>
<organism evidence="3 4">
    <name type="scientific">Actinomadura barringtoniae</name>
    <dbReference type="NCBI Taxonomy" id="1427535"/>
    <lineage>
        <taxon>Bacteria</taxon>
        <taxon>Bacillati</taxon>
        <taxon>Actinomycetota</taxon>
        <taxon>Actinomycetes</taxon>
        <taxon>Streptosporangiales</taxon>
        <taxon>Thermomonosporaceae</taxon>
        <taxon>Actinomadura</taxon>
    </lineage>
</organism>
<feature type="transmembrane region" description="Helical" evidence="2">
    <location>
        <begin position="146"/>
        <end position="164"/>
    </location>
</feature>
<evidence type="ECO:0000256" key="2">
    <source>
        <dbReference type="SAM" id="Phobius"/>
    </source>
</evidence>
<feature type="transmembrane region" description="Helical" evidence="2">
    <location>
        <begin position="96"/>
        <end position="116"/>
    </location>
</feature>
<accession>A0A939PMF1</accession>
<protein>
    <submittedName>
        <fullName evidence="3">DUF4184 family protein</fullName>
    </submittedName>
</protein>
<evidence type="ECO:0000313" key="4">
    <source>
        <dbReference type="Proteomes" id="UP000669179"/>
    </source>
</evidence>
<dbReference type="AlphaFoldDB" id="A0A939PMF1"/>
<evidence type="ECO:0000313" key="3">
    <source>
        <dbReference type="EMBL" id="MBO2454985.1"/>
    </source>
</evidence>